<evidence type="ECO:0000256" key="1">
    <source>
        <dbReference type="SAM" id="MobiDB-lite"/>
    </source>
</evidence>
<sequence>QPVARVQAKHDGGTGGAKVPADEAGGLDNHAYLSRGAKVMLTRNLWQAQGLVNATVETVEDVVWLPGSSRSDLPLAVLVSCPTYTGPTRWKTEPRPDFPDGIPIVPIPAVKSTFEHDGKNMSRTQTPL</sequence>
<organism evidence="2 3">
    <name type="scientific">Mycena metata</name>
    <dbReference type="NCBI Taxonomy" id="1033252"/>
    <lineage>
        <taxon>Eukaryota</taxon>
        <taxon>Fungi</taxon>
        <taxon>Dikarya</taxon>
        <taxon>Basidiomycota</taxon>
        <taxon>Agaricomycotina</taxon>
        <taxon>Agaricomycetes</taxon>
        <taxon>Agaricomycetidae</taxon>
        <taxon>Agaricales</taxon>
        <taxon>Marasmiineae</taxon>
        <taxon>Mycenaceae</taxon>
        <taxon>Mycena</taxon>
    </lineage>
</organism>
<dbReference type="Proteomes" id="UP001215598">
    <property type="component" value="Unassembled WGS sequence"/>
</dbReference>
<proteinExistence type="predicted"/>
<feature type="non-terminal residue" evidence="2">
    <location>
        <position position="128"/>
    </location>
</feature>
<comment type="caution">
    <text evidence="2">The sequence shown here is derived from an EMBL/GenBank/DDBJ whole genome shotgun (WGS) entry which is preliminary data.</text>
</comment>
<name>A0AAD7JJL9_9AGAR</name>
<reference evidence="2" key="1">
    <citation type="submission" date="2023-03" db="EMBL/GenBank/DDBJ databases">
        <title>Massive genome expansion in bonnet fungi (Mycena s.s.) driven by repeated elements and novel gene families across ecological guilds.</title>
        <authorList>
            <consortium name="Lawrence Berkeley National Laboratory"/>
            <person name="Harder C.B."/>
            <person name="Miyauchi S."/>
            <person name="Viragh M."/>
            <person name="Kuo A."/>
            <person name="Thoen E."/>
            <person name="Andreopoulos B."/>
            <person name="Lu D."/>
            <person name="Skrede I."/>
            <person name="Drula E."/>
            <person name="Henrissat B."/>
            <person name="Morin E."/>
            <person name="Kohler A."/>
            <person name="Barry K."/>
            <person name="LaButti K."/>
            <person name="Morin E."/>
            <person name="Salamov A."/>
            <person name="Lipzen A."/>
            <person name="Mereny Z."/>
            <person name="Hegedus B."/>
            <person name="Baldrian P."/>
            <person name="Stursova M."/>
            <person name="Weitz H."/>
            <person name="Taylor A."/>
            <person name="Grigoriev I.V."/>
            <person name="Nagy L.G."/>
            <person name="Martin F."/>
            <person name="Kauserud H."/>
        </authorList>
    </citation>
    <scope>NUCLEOTIDE SEQUENCE</scope>
    <source>
        <strain evidence="2">CBHHK182m</strain>
    </source>
</reference>
<protein>
    <submittedName>
        <fullName evidence="2">Uncharacterized protein</fullName>
    </submittedName>
</protein>
<keyword evidence="3" id="KW-1185">Reference proteome</keyword>
<dbReference type="EMBL" id="JARKIB010000029">
    <property type="protein sequence ID" value="KAJ7763868.1"/>
    <property type="molecule type" value="Genomic_DNA"/>
</dbReference>
<dbReference type="AlphaFoldDB" id="A0AAD7JJL9"/>
<evidence type="ECO:0000313" key="3">
    <source>
        <dbReference type="Proteomes" id="UP001215598"/>
    </source>
</evidence>
<gene>
    <name evidence="2" type="ORF">B0H16DRAFT_1209065</name>
</gene>
<feature type="non-terminal residue" evidence="2">
    <location>
        <position position="1"/>
    </location>
</feature>
<feature type="region of interest" description="Disordered" evidence="1">
    <location>
        <begin position="1"/>
        <end position="25"/>
    </location>
</feature>
<accession>A0AAD7JJL9</accession>
<evidence type="ECO:0000313" key="2">
    <source>
        <dbReference type="EMBL" id="KAJ7763868.1"/>
    </source>
</evidence>